<keyword evidence="2" id="KW-1185">Reference proteome</keyword>
<name>A0A2Z2U831_9CAUD</name>
<organism evidence="1 2">
    <name type="scientific">Lactobacillus phage Lb</name>
    <dbReference type="NCBI Taxonomy" id="2048517"/>
    <lineage>
        <taxon>Viruses</taxon>
        <taxon>Duplodnaviria</taxon>
        <taxon>Heunggongvirae</taxon>
        <taxon>Uroviricota</taxon>
        <taxon>Caudoviricetes</taxon>
        <taxon>Heilongjiangvirus</taxon>
        <taxon>Heilongjiangvirus Lb</taxon>
    </lineage>
</organism>
<evidence type="ECO:0000313" key="1">
    <source>
        <dbReference type="EMBL" id="ATN94206.1"/>
    </source>
</evidence>
<reference evidence="1 2" key="1">
    <citation type="submission" date="2017-09" db="EMBL/GenBank/DDBJ databases">
        <title>Genome sequence and analysis of a bacteriophage of Lactobacillus brevis.</title>
        <authorList>
            <person name="Yu M."/>
            <person name="Qi R."/>
            <person name="Jiang X."/>
            <person name="Tang T."/>
            <person name="Qiao X."/>
            <person name="Jiang Y."/>
            <person name="Tang L."/>
            <person name="Wang L."/>
            <person name="Xu Y."/>
            <person name="Li Y."/>
        </authorList>
    </citation>
    <scope>NUCLEOTIDE SEQUENCE [LARGE SCALE GENOMIC DNA]</scope>
</reference>
<proteinExistence type="predicted"/>
<gene>
    <name evidence="1" type="ORF">Lb_42</name>
</gene>
<sequence>MFAQKKSPDLAVRTHRKITCIKHFQYEFYTEKGALAMVLGGTTAEYDRKFATPVVTHINQTDEEKIALEHNSRVEALETFAADLRNCLEHATDEKYKRYLTLNIDRTNQRLEQLRTEE</sequence>
<evidence type="ECO:0000313" key="2">
    <source>
        <dbReference type="Proteomes" id="UP000260452"/>
    </source>
</evidence>
<accession>A0A2Z2U831</accession>
<dbReference type="EMBL" id="MG020111">
    <property type="protein sequence ID" value="ATN94206.1"/>
    <property type="molecule type" value="Genomic_DNA"/>
</dbReference>
<dbReference type="Proteomes" id="UP000260452">
    <property type="component" value="Genome"/>
</dbReference>
<protein>
    <submittedName>
        <fullName evidence="1">Uncharacterized protein</fullName>
    </submittedName>
</protein>